<feature type="transmembrane region" description="Helical" evidence="5">
    <location>
        <begin position="36"/>
        <end position="58"/>
    </location>
</feature>
<evidence type="ECO:0000313" key="6">
    <source>
        <dbReference type="EMBL" id="KAK4119457.1"/>
    </source>
</evidence>
<dbReference type="Proteomes" id="UP001302602">
    <property type="component" value="Unassembled WGS sequence"/>
</dbReference>
<reference evidence="6" key="2">
    <citation type="submission" date="2023-05" db="EMBL/GenBank/DDBJ databases">
        <authorList>
            <consortium name="Lawrence Berkeley National Laboratory"/>
            <person name="Steindorff A."/>
            <person name="Hensen N."/>
            <person name="Bonometti L."/>
            <person name="Westerberg I."/>
            <person name="Brannstrom I.O."/>
            <person name="Guillou S."/>
            <person name="Cros-Aarteil S."/>
            <person name="Calhoun S."/>
            <person name="Haridas S."/>
            <person name="Kuo A."/>
            <person name="Mondo S."/>
            <person name="Pangilinan J."/>
            <person name="Riley R."/>
            <person name="Labutti K."/>
            <person name="Andreopoulos B."/>
            <person name="Lipzen A."/>
            <person name="Chen C."/>
            <person name="Yanf M."/>
            <person name="Daum C."/>
            <person name="Ng V."/>
            <person name="Clum A."/>
            <person name="Ohm R."/>
            <person name="Martin F."/>
            <person name="Silar P."/>
            <person name="Natvig D."/>
            <person name="Lalanne C."/>
            <person name="Gautier V."/>
            <person name="Ament-Velasquez S.L."/>
            <person name="Kruys A."/>
            <person name="Hutchinson M.I."/>
            <person name="Powell A.J."/>
            <person name="Barry K."/>
            <person name="Miller A.N."/>
            <person name="Grigoriev I.V."/>
            <person name="Debuchy R."/>
            <person name="Gladieux P."/>
            <person name="Thoren M.H."/>
            <person name="Johannesson H."/>
        </authorList>
    </citation>
    <scope>NUCLEOTIDE SEQUENCE</scope>
    <source>
        <strain evidence="6">CBS 731.68</strain>
    </source>
</reference>
<organism evidence="6 7">
    <name type="scientific">Parathielavia appendiculata</name>
    <dbReference type="NCBI Taxonomy" id="2587402"/>
    <lineage>
        <taxon>Eukaryota</taxon>
        <taxon>Fungi</taxon>
        <taxon>Dikarya</taxon>
        <taxon>Ascomycota</taxon>
        <taxon>Pezizomycotina</taxon>
        <taxon>Sordariomycetes</taxon>
        <taxon>Sordariomycetidae</taxon>
        <taxon>Sordariales</taxon>
        <taxon>Chaetomiaceae</taxon>
        <taxon>Parathielavia</taxon>
    </lineage>
</organism>
<protein>
    <submittedName>
        <fullName evidence="6">Cytochrome P450</fullName>
    </submittedName>
</protein>
<feature type="binding site" description="axial binding residue" evidence="4">
    <location>
        <position position="492"/>
    </location>
    <ligand>
        <name>heme</name>
        <dbReference type="ChEBI" id="CHEBI:30413"/>
    </ligand>
    <ligandPart>
        <name>Fe</name>
        <dbReference type="ChEBI" id="CHEBI:18248"/>
    </ligandPart>
</feature>
<keyword evidence="2 4" id="KW-0479">Metal-binding</keyword>
<dbReference type="GO" id="GO:0004497">
    <property type="term" value="F:monooxygenase activity"/>
    <property type="evidence" value="ECO:0007669"/>
    <property type="project" value="InterPro"/>
</dbReference>
<dbReference type="InterPro" id="IPR050121">
    <property type="entry name" value="Cytochrome_P450_monoxygenase"/>
</dbReference>
<dbReference type="PANTHER" id="PTHR24305:SF227">
    <property type="entry name" value="P450, PUTATIVE (EUROFUNG)-RELATED"/>
    <property type="match status" value="1"/>
</dbReference>
<dbReference type="SUPFAM" id="SSF48264">
    <property type="entry name" value="Cytochrome P450"/>
    <property type="match status" value="1"/>
</dbReference>
<dbReference type="EMBL" id="MU853248">
    <property type="protein sequence ID" value="KAK4119457.1"/>
    <property type="molecule type" value="Genomic_DNA"/>
</dbReference>
<dbReference type="PRINTS" id="PR00463">
    <property type="entry name" value="EP450I"/>
</dbReference>
<keyword evidence="5" id="KW-0472">Membrane</keyword>
<gene>
    <name evidence="6" type="ORF">N657DRAFT_650109</name>
</gene>
<evidence type="ECO:0000256" key="3">
    <source>
        <dbReference type="ARBA" id="ARBA00023004"/>
    </source>
</evidence>
<dbReference type="PRINTS" id="PR00385">
    <property type="entry name" value="P450"/>
</dbReference>
<evidence type="ECO:0000313" key="7">
    <source>
        <dbReference type="Proteomes" id="UP001302602"/>
    </source>
</evidence>
<dbReference type="PANTHER" id="PTHR24305">
    <property type="entry name" value="CYTOCHROME P450"/>
    <property type="match status" value="1"/>
</dbReference>
<feature type="transmembrane region" description="Helical" evidence="5">
    <location>
        <begin position="6"/>
        <end position="24"/>
    </location>
</feature>
<comment type="cofactor">
    <cofactor evidence="4">
        <name>heme</name>
        <dbReference type="ChEBI" id="CHEBI:30413"/>
    </cofactor>
</comment>
<evidence type="ECO:0000256" key="2">
    <source>
        <dbReference type="ARBA" id="ARBA00022723"/>
    </source>
</evidence>
<dbReference type="GeneID" id="87830641"/>
<comment type="caution">
    <text evidence="6">The sequence shown here is derived from an EMBL/GenBank/DDBJ whole genome shotgun (WGS) entry which is preliminary data.</text>
</comment>
<evidence type="ECO:0000256" key="4">
    <source>
        <dbReference type="PIRSR" id="PIRSR602401-1"/>
    </source>
</evidence>
<keyword evidence="5" id="KW-0812">Transmembrane</keyword>
<dbReference type="GO" id="GO:0005506">
    <property type="term" value="F:iron ion binding"/>
    <property type="evidence" value="ECO:0007669"/>
    <property type="project" value="InterPro"/>
</dbReference>
<accession>A0AAN6TRQ2</accession>
<dbReference type="RefSeq" id="XP_062643230.1">
    <property type="nucleotide sequence ID" value="XM_062793872.1"/>
</dbReference>
<evidence type="ECO:0000256" key="1">
    <source>
        <dbReference type="ARBA" id="ARBA00022617"/>
    </source>
</evidence>
<sequence length="548" mass="61100">MPGFVASWLSIWVCTCGAVIYQALGRSNGFSSLTILLAIEIVALIAWALYWMLFYPAYFTPFRHLPTPPGRTLLRGNRKEVFPDYAWPEIRAAYETIPSRGLVRFYEPLSTEVLVATNTEAVKEMFTLKSDHFGHPKNVQYLINRLTGSKFNFLSSHGHKLFRKHLRPAFTPGHVRRIMPAIWGKSDKMITLIERGLENDQEPKHIVDLRDYIRRTMWDIFGLAVLGHDCRTLENPTAGARDRLSGILGRLNSPAIKWGNFIMNYLDVRPLLAVLSPILERSQAGKALEQIRSTVRHAALEKQAKCGPPTPSDCVAKDLGLDITGISIASGIFPTEELVDNGMLFLTAGPNSTGTAVEWAIYELARRPTMQDRLRREVSNCLPLSATSSVELVQHLQALPYLSAIVNEVIRYYPFVPLSSRVAEKDTTLLGEHIPKGTIMLIPVEAFNRDVRLWGADSDQFNPDRWLGDGEGSGGATNAYAMLSFGAGPGTCIGQSYARAMIACLVAALVRRFEIELANLETAGRVRPAPFMKSEEGMMARLRVVREQ</sequence>
<dbReference type="InterPro" id="IPR036396">
    <property type="entry name" value="Cyt_P450_sf"/>
</dbReference>
<keyword evidence="1 4" id="KW-0349">Heme</keyword>
<dbReference type="GO" id="GO:0020037">
    <property type="term" value="F:heme binding"/>
    <property type="evidence" value="ECO:0007669"/>
    <property type="project" value="InterPro"/>
</dbReference>
<keyword evidence="5" id="KW-1133">Transmembrane helix</keyword>
<keyword evidence="7" id="KW-1185">Reference proteome</keyword>
<dbReference type="Gene3D" id="1.10.630.10">
    <property type="entry name" value="Cytochrome P450"/>
    <property type="match status" value="1"/>
</dbReference>
<proteinExistence type="predicted"/>
<name>A0AAN6TRQ2_9PEZI</name>
<dbReference type="AlphaFoldDB" id="A0AAN6TRQ2"/>
<reference evidence="6" key="1">
    <citation type="journal article" date="2023" name="Mol. Phylogenet. Evol.">
        <title>Genome-scale phylogeny and comparative genomics of the fungal order Sordariales.</title>
        <authorList>
            <person name="Hensen N."/>
            <person name="Bonometti L."/>
            <person name="Westerberg I."/>
            <person name="Brannstrom I.O."/>
            <person name="Guillou S."/>
            <person name="Cros-Aarteil S."/>
            <person name="Calhoun S."/>
            <person name="Haridas S."/>
            <person name="Kuo A."/>
            <person name="Mondo S."/>
            <person name="Pangilinan J."/>
            <person name="Riley R."/>
            <person name="LaButti K."/>
            <person name="Andreopoulos B."/>
            <person name="Lipzen A."/>
            <person name="Chen C."/>
            <person name="Yan M."/>
            <person name="Daum C."/>
            <person name="Ng V."/>
            <person name="Clum A."/>
            <person name="Steindorff A."/>
            <person name="Ohm R.A."/>
            <person name="Martin F."/>
            <person name="Silar P."/>
            <person name="Natvig D.O."/>
            <person name="Lalanne C."/>
            <person name="Gautier V."/>
            <person name="Ament-Velasquez S.L."/>
            <person name="Kruys A."/>
            <person name="Hutchinson M.I."/>
            <person name="Powell A.J."/>
            <person name="Barry K."/>
            <person name="Miller A.N."/>
            <person name="Grigoriev I.V."/>
            <person name="Debuchy R."/>
            <person name="Gladieux P."/>
            <person name="Hiltunen Thoren M."/>
            <person name="Johannesson H."/>
        </authorList>
    </citation>
    <scope>NUCLEOTIDE SEQUENCE</scope>
    <source>
        <strain evidence="6">CBS 731.68</strain>
    </source>
</reference>
<dbReference type="GO" id="GO:0016705">
    <property type="term" value="F:oxidoreductase activity, acting on paired donors, with incorporation or reduction of molecular oxygen"/>
    <property type="evidence" value="ECO:0007669"/>
    <property type="project" value="InterPro"/>
</dbReference>
<dbReference type="InterPro" id="IPR002401">
    <property type="entry name" value="Cyt_P450_E_grp-I"/>
</dbReference>
<dbReference type="InterPro" id="IPR001128">
    <property type="entry name" value="Cyt_P450"/>
</dbReference>
<dbReference type="Pfam" id="PF00067">
    <property type="entry name" value="p450"/>
    <property type="match status" value="1"/>
</dbReference>
<keyword evidence="3 4" id="KW-0408">Iron</keyword>
<evidence type="ECO:0000256" key="5">
    <source>
        <dbReference type="SAM" id="Phobius"/>
    </source>
</evidence>